<dbReference type="Proteomes" id="UP000198959">
    <property type="component" value="Unassembled WGS sequence"/>
</dbReference>
<reference evidence="3" key="1">
    <citation type="submission" date="2016-06" db="EMBL/GenBank/DDBJ databases">
        <authorList>
            <person name="Varghese N."/>
            <person name="Submissions Spin"/>
        </authorList>
    </citation>
    <scope>NUCLEOTIDE SEQUENCE [LARGE SCALE GENOMIC DNA]</scope>
    <source>
        <strain evidence="3">DSM 43817</strain>
    </source>
</reference>
<dbReference type="RefSeq" id="WP_218106825.1">
    <property type="nucleotide sequence ID" value="NZ_FMHW01000002.1"/>
</dbReference>
<proteinExistence type="predicted"/>
<evidence type="ECO:0000256" key="1">
    <source>
        <dbReference type="SAM" id="MobiDB-lite"/>
    </source>
</evidence>
<organism evidence="2 3">
    <name type="scientific">Micromonospora pallida</name>
    <dbReference type="NCBI Taxonomy" id="145854"/>
    <lineage>
        <taxon>Bacteria</taxon>
        <taxon>Bacillati</taxon>
        <taxon>Actinomycetota</taxon>
        <taxon>Actinomycetes</taxon>
        <taxon>Micromonosporales</taxon>
        <taxon>Micromonosporaceae</taxon>
        <taxon>Micromonospora</taxon>
    </lineage>
</organism>
<accession>A0A1C6T4Y5</accession>
<name>A0A1C6T4Y5_9ACTN</name>
<feature type="region of interest" description="Disordered" evidence="1">
    <location>
        <begin position="89"/>
        <end position="108"/>
    </location>
</feature>
<evidence type="ECO:0000313" key="3">
    <source>
        <dbReference type="Proteomes" id="UP000198959"/>
    </source>
</evidence>
<evidence type="ECO:0000313" key="2">
    <source>
        <dbReference type="EMBL" id="SCL36801.1"/>
    </source>
</evidence>
<gene>
    <name evidence="2" type="ORF">GA0074692_4449</name>
</gene>
<dbReference type="EMBL" id="FMHW01000002">
    <property type="protein sequence ID" value="SCL36801.1"/>
    <property type="molecule type" value="Genomic_DNA"/>
</dbReference>
<protein>
    <submittedName>
        <fullName evidence="2">Uncharacterized protein</fullName>
    </submittedName>
</protein>
<feature type="compositionally biased region" description="Basic and acidic residues" evidence="1">
    <location>
        <begin position="89"/>
        <end position="98"/>
    </location>
</feature>
<keyword evidence="3" id="KW-1185">Reference proteome</keyword>
<sequence length="108" mass="11972">MADDFTINLTRDQALVLSDWLYNVIGTERFDAIANEDVAVWSALHRISGALETSLVEIFMPDYAARLEAARARLRAGLGDYFVQKCQPKRDAEQHNGGDQDGCEEPGA</sequence>
<dbReference type="AlphaFoldDB" id="A0A1C6T4Y5"/>